<feature type="compositionally biased region" description="Polar residues" evidence="1">
    <location>
        <begin position="241"/>
        <end position="254"/>
    </location>
</feature>
<dbReference type="AlphaFoldDB" id="A0A1X2HTT6"/>
<dbReference type="InParanoid" id="A0A1X2HTT6"/>
<feature type="compositionally biased region" description="Basic and acidic residues" evidence="1">
    <location>
        <begin position="182"/>
        <end position="192"/>
    </location>
</feature>
<dbReference type="Proteomes" id="UP000242180">
    <property type="component" value="Unassembled WGS sequence"/>
</dbReference>
<keyword evidence="3" id="KW-1185">Reference proteome</keyword>
<comment type="caution">
    <text evidence="2">The sequence shown here is derived from an EMBL/GenBank/DDBJ whole genome shotgun (WGS) entry which is preliminary data.</text>
</comment>
<evidence type="ECO:0000313" key="2">
    <source>
        <dbReference type="EMBL" id="ORZ03000.1"/>
    </source>
</evidence>
<feature type="region of interest" description="Disordered" evidence="1">
    <location>
        <begin position="124"/>
        <end position="296"/>
    </location>
</feature>
<evidence type="ECO:0000256" key="1">
    <source>
        <dbReference type="SAM" id="MobiDB-lite"/>
    </source>
</evidence>
<sequence>MDDGSIVYLNPDAGYYLLGFDFKRYKPNALENMNMNDLRLLHTALLERKISFIKSIHSNLDPLQTDNLKFCFSIEHDPQRMAGETVLSVQEDIISQIPIQAAGERNVAQVTEDSNEKMKITYKHDIAASKPNNAENSYNKSNMPDITHQGTDITATSHRNTQGAESDEAKTKKDGHKLSVPPKDKNMGELKKGKSQPLQKQADAGANIKASKCSPSSAQCDSAETTKTGERLGTRMKTKDNTTSPGPSHQLQKSKNAKRKGKGDNRPKHDKKSTTQEAGTAICPIQDVRLGKATRK</sequence>
<feature type="compositionally biased region" description="Polar residues" evidence="1">
    <location>
        <begin position="213"/>
        <end position="226"/>
    </location>
</feature>
<dbReference type="EMBL" id="MCGN01000001">
    <property type="protein sequence ID" value="ORZ03000.1"/>
    <property type="molecule type" value="Genomic_DNA"/>
</dbReference>
<accession>A0A1X2HTT6</accession>
<protein>
    <submittedName>
        <fullName evidence="2">Uncharacterized protein</fullName>
    </submittedName>
</protein>
<organism evidence="2 3">
    <name type="scientific">Syncephalastrum racemosum</name>
    <name type="common">Filamentous fungus</name>
    <dbReference type="NCBI Taxonomy" id="13706"/>
    <lineage>
        <taxon>Eukaryota</taxon>
        <taxon>Fungi</taxon>
        <taxon>Fungi incertae sedis</taxon>
        <taxon>Mucoromycota</taxon>
        <taxon>Mucoromycotina</taxon>
        <taxon>Mucoromycetes</taxon>
        <taxon>Mucorales</taxon>
        <taxon>Syncephalastraceae</taxon>
        <taxon>Syncephalastrum</taxon>
    </lineage>
</organism>
<evidence type="ECO:0000313" key="3">
    <source>
        <dbReference type="Proteomes" id="UP000242180"/>
    </source>
</evidence>
<proteinExistence type="predicted"/>
<feature type="compositionally biased region" description="Polar residues" evidence="1">
    <location>
        <begin position="130"/>
        <end position="164"/>
    </location>
</feature>
<gene>
    <name evidence="2" type="ORF">BCR43DRAFT_31967</name>
</gene>
<feature type="compositionally biased region" description="Basic and acidic residues" evidence="1">
    <location>
        <begin position="227"/>
        <end position="240"/>
    </location>
</feature>
<name>A0A1X2HTT6_SYNRA</name>
<reference evidence="2 3" key="1">
    <citation type="submission" date="2016-07" db="EMBL/GenBank/DDBJ databases">
        <title>Pervasive Adenine N6-methylation of Active Genes in Fungi.</title>
        <authorList>
            <consortium name="DOE Joint Genome Institute"/>
            <person name="Mondo S.J."/>
            <person name="Dannebaum R.O."/>
            <person name="Kuo R.C."/>
            <person name="Labutti K."/>
            <person name="Haridas S."/>
            <person name="Kuo A."/>
            <person name="Salamov A."/>
            <person name="Ahrendt S.R."/>
            <person name="Lipzen A."/>
            <person name="Sullivan W."/>
            <person name="Andreopoulos W.B."/>
            <person name="Clum A."/>
            <person name="Lindquist E."/>
            <person name="Daum C."/>
            <person name="Ramamoorthy G.K."/>
            <person name="Gryganskyi A."/>
            <person name="Culley D."/>
            <person name="Magnuson J.K."/>
            <person name="James T.Y."/>
            <person name="O'Malley M.A."/>
            <person name="Stajich J.E."/>
            <person name="Spatafora J.W."/>
            <person name="Visel A."/>
            <person name="Grigoriev I.V."/>
        </authorList>
    </citation>
    <scope>NUCLEOTIDE SEQUENCE [LARGE SCALE GENOMIC DNA]</scope>
    <source>
        <strain evidence="2 3">NRRL 2496</strain>
    </source>
</reference>